<name>A0A2T5M2E9_9EURO</name>
<comment type="similarity">
    <text evidence="1">Belongs to the tpcK family.</text>
</comment>
<accession>A0A2T5M2E9</accession>
<feature type="domain" description="EthD" evidence="2">
    <location>
        <begin position="16"/>
        <end position="110"/>
    </location>
</feature>
<organism evidence="3 4">
    <name type="scientific">Aspergillus ochraceoroseus IBT 24754</name>
    <dbReference type="NCBI Taxonomy" id="1392256"/>
    <lineage>
        <taxon>Eukaryota</taxon>
        <taxon>Fungi</taxon>
        <taxon>Dikarya</taxon>
        <taxon>Ascomycota</taxon>
        <taxon>Pezizomycotina</taxon>
        <taxon>Eurotiomycetes</taxon>
        <taxon>Eurotiomycetidae</taxon>
        <taxon>Eurotiales</taxon>
        <taxon>Aspergillaceae</taxon>
        <taxon>Aspergillus</taxon>
        <taxon>Aspergillus subgen. Nidulantes</taxon>
    </lineage>
</organism>
<evidence type="ECO:0000256" key="1">
    <source>
        <dbReference type="ARBA" id="ARBA00005986"/>
    </source>
</evidence>
<dbReference type="Proteomes" id="UP000244073">
    <property type="component" value="Unassembled WGS sequence"/>
</dbReference>
<reference evidence="3 4" key="1">
    <citation type="journal article" date="2018" name="Proc. Natl. Acad. Sci. U.S.A.">
        <title>Linking secondary metabolites to gene clusters through genome sequencing of six diverse Aspergillus species.</title>
        <authorList>
            <person name="Kaerboelling I."/>
            <person name="Vesth T.C."/>
            <person name="Frisvad J.C."/>
            <person name="Nybo J.L."/>
            <person name="Theobald S."/>
            <person name="Kuo A."/>
            <person name="Bowyer P."/>
            <person name="Matsuda Y."/>
            <person name="Mondo S."/>
            <person name="Lyhne E.K."/>
            <person name="Kogle M.E."/>
            <person name="Clum A."/>
            <person name="Lipzen A."/>
            <person name="Salamov A."/>
            <person name="Ngan C.Y."/>
            <person name="Daum C."/>
            <person name="Chiniquy J."/>
            <person name="Barry K."/>
            <person name="LaButti K."/>
            <person name="Haridas S."/>
            <person name="Simmons B.A."/>
            <person name="Magnuson J.K."/>
            <person name="Mortensen U.H."/>
            <person name="Larsen T.O."/>
            <person name="Grigoriev I.V."/>
            <person name="Baker S.E."/>
            <person name="Andersen M.R."/>
        </authorList>
    </citation>
    <scope>NUCLEOTIDE SEQUENCE [LARGE SCALE GENOMIC DNA]</scope>
    <source>
        <strain evidence="3 4">IBT 24754</strain>
    </source>
</reference>
<dbReference type="InterPro" id="IPR009799">
    <property type="entry name" value="EthD_dom"/>
</dbReference>
<dbReference type="RefSeq" id="XP_040754088.1">
    <property type="nucleotide sequence ID" value="XM_040896684.1"/>
</dbReference>
<comment type="caution">
    <text evidence="3">The sequence shown here is derived from an EMBL/GenBank/DDBJ whole genome shotgun (WGS) entry which is preliminary data.</text>
</comment>
<dbReference type="OrthoDB" id="3454835at2759"/>
<dbReference type="InterPro" id="IPR011008">
    <property type="entry name" value="Dimeric_a/b-barrel"/>
</dbReference>
<dbReference type="GeneID" id="63813566"/>
<proteinExistence type="inferred from homology"/>
<dbReference type="Gene3D" id="3.30.70.100">
    <property type="match status" value="1"/>
</dbReference>
<dbReference type="Pfam" id="PF07110">
    <property type="entry name" value="EthD"/>
    <property type="match status" value="1"/>
</dbReference>
<evidence type="ECO:0000259" key="2">
    <source>
        <dbReference type="Pfam" id="PF07110"/>
    </source>
</evidence>
<dbReference type="GO" id="GO:0016491">
    <property type="term" value="F:oxidoreductase activity"/>
    <property type="evidence" value="ECO:0007669"/>
    <property type="project" value="InterPro"/>
</dbReference>
<gene>
    <name evidence="3" type="ORF">P175DRAFT_0499236</name>
</gene>
<sequence length="134" mass="15525">MSAQSQICITITGIRKPGMSEQEFHDYIVQHHSPLAIPFLAKYGIQEYNLVDNFAACRPYAEALQMSKKIADYDYVVQFVMNDIEDFKHLWEDPEFRRAVKPDQRNFADETRSGVTIGYRTKFMDPLRDAAGRV</sequence>
<protein>
    <recommendedName>
        <fullName evidence="2">EthD domain-containing protein</fullName>
    </recommendedName>
</protein>
<dbReference type="VEuPathDB" id="FungiDB:P175DRAFT_0499236"/>
<dbReference type="AlphaFoldDB" id="A0A2T5M2E9"/>
<evidence type="ECO:0000313" key="4">
    <source>
        <dbReference type="Proteomes" id="UP000244073"/>
    </source>
</evidence>
<evidence type="ECO:0000313" key="3">
    <source>
        <dbReference type="EMBL" id="PTU22696.1"/>
    </source>
</evidence>
<dbReference type="EMBL" id="MSFN02000002">
    <property type="protein sequence ID" value="PTU22696.1"/>
    <property type="molecule type" value="Genomic_DNA"/>
</dbReference>
<dbReference type="SUPFAM" id="SSF54909">
    <property type="entry name" value="Dimeric alpha+beta barrel"/>
    <property type="match status" value="1"/>
</dbReference>